<dbReference type="RefSeq" id="WP_115172398.1">
    <property type="nucleotide sequence ID" value="NZ_UFYD01000001.1"/>
</dbReference>
<comment type="caution">
    <text evidence="1">The sequence shown here is derived from an EMBL/GenBank/DDBJ whole genome shotgun (WGS) entry which is preliminary data.</text>
</comment>
<evidence type="ECO:0000313" key="2">
    <source>
        <dbReference type="Proteomes" id="UP000254876"/>
    </source>
</evidence>
<dbReference type="EMBL" id="UFYD01000001">
    <property type="protein sequence ID" value="STC97744.1"/>
    <property type="molecule type" value="Genomic_DNA"/>
</dbReference>
<gene>
    <name evidence="1" type="ORF">NCTC10588_00972</name>
</gene>
<protein>
    <submittedName>
        <fullName evidence="1">Uncharacterized protein</fullName>
    </submittedName>
</protein>
<reference evidence="1 2" key="1">
    <citation type="submission" date="2018-06" db="EMBL/GenBank/DDBJ databases">
        <authorList>
            <consortium name="Pathogen Informatics"/>
            <person name="Doyle S."/>
        </authorList>
    </citation>
    <scope>NUCLEOTIDE SEQUENCE [LARGE SCALE GENOMIC DNA]</scope>
    <source>
        <strain evidence="1 2">NCTC10588</strain>
    </source>
</reference>
<dbReference type="AlphaFoldDB" id="A0A7Z7LU29"/>
<proteinExistence type="predicted"/>
<evidence type="ECO:0000313" key="1">
    <source>
        <dbReference type="EMBL" id="STC97744.1"/>
    </source>
</evidence>
<dbReference type="Proteomes" id="UP000254876">
    <property type="component" value="Unassembled WGS sequence"/>
</dbReference>
<sequence length="83" mass="10056">MSNKTALQEILSKLKEHEHLYGNMYPQFESWLKEFLEKEKQQIMEAYQYYERIVKDGDRFMYTAEGYYEAKYGNPQGDPETKQ</sequence>
<name>A0A7Z7LU29_9FLAO</name>
<organism evidence="1 2">
    <name type="scientific">Elizabethkingia anophelis</name>
    <dbReference type="NCBI Taxonomy" id="1117645"/>
    <lineage>
        <taxon>Bacteria</taxon>
        <taxon>Pseudomonadati</taxon>
        <taxon>Bacteroidota</taxon>
        <taxon>Flavobacteriia</taxon>
        <taxon>Flavobacteriales</taxon>
        <taxon>Weeksellaceae</taxon>
        <taxon>Elizabethkingia</taxon>
    </lineage>
</organism>
<accession>A0A7Z7LU29</accession>